<evidence type="ECO:0000256" key="2">
    <source>
        <dbReference type="ARBA" id="ARBA00007613"/>
    </source>
</evidence>
<dbReference type="InterPro" id="IPR027463">
    <property type="entry name" value="AcrB_DN_DC_subdom"/>
</dbReference>
<dbReference type="PANTHER" id="PTHR32063">
    <property type="match status" value="1"/>
</dbReference>
<feature type="transmembrane region" description="Helical" evidence="9">
    <location>
        <begin position="538"/>
        <end position="559"/>
    </location>
</feature>
<feature type="transmembrane region" description="Helical" evidence="9">
    <location>
        <begin position="453"/>
        <end position="473"/>
    </location>
</feature>
<dbReference type="GO" id="GO:0015562">
    <property type="term" value="F:efflux transmembrane transporter activity"/>
    <property type="evidence" value="ECO:0007669"/>
    <property type="project" value="InterPro"/>
</dbReference>
<feature type="transmembrane region" description="Helical" evidence="9">
    <location>
        <begin position="904"/>
        <end position="923"/>
    </location>
</feature>
<dbReference type="Gene3D" id="3.30.70.1440">
    <property type="entry name" value="Multidrug efflux transporter AcrB pore domain"/>
    <property type="match status" value="1"/>
</dbReference>
<comment type="caution">
    <text evidence="10">The sequence shown here is derived from an EMBL/GenBank/DDBJ whole genome shotgun (WGS) entry which is preliminary data.</text>
</comment>
<evidence type="ECO:0000256" key="7">
    <source>
        <dbReference type="ARBA" id="ARBA00022989"/>
    </source>
</evidence>
<feature type="transmembrane region" description="Helical" evidence="9">
    <location>
        <begin position="1043"/>
        <end position="1060"/>
    </location>
</feature>
<keyword evidence="7 9" id="KW-1133">Transmembrane helix</keyword>
<dbReference type="Pfam" id="PF00873">
    <property type="entry name" value="ACR_tran"/>
    <property type="match status" value="1"/>
</dbReference>
<evidence type="ECO:0000313" key="10">
    <source>
        <dbReference type="EMBL" id="MBL3656134.1"/>
    </source>
</evidence>
<dbReference type="InterPro" id="IPR003423">
    <property type="entry name" value="OMP_efflux"/>
</dbReference>
<dbReference type="NCBIfam" id="TIGR00914">
    <property type="entry name" value="2A0601"/>
    <property type="match status" value="1"/>
</dbReference>
<dbReference type="Gene3D" id="3.30.70.1430">
    <property type="entry name" value="Multidrug efflux transporter AcrB pore domain"/>
    <property type="match status" value="2"/>
</dbReference>
<organism evidence="10 11">
    <name type="scientific">Fulvivirga sediminis</name>
    <dbReference type="NCBI Taxonomy" id="2803949"/>
    <lineage>
        <taxon>Bacteria</taxon>
        <taxon>Pseudomonadati</taxon>
        <taxon>Bacteroidota</taxon>
        <taxon>Cytophagia</taxon>
        <taxon>Cytophagales</taxon>
        <taxon>Fulvivirgaceae</taxon>
        <taxon>Fulvivirga</taxon>
    </lineage>
</organism>
<dbReference type="RefSeq" id="WP_202243928.1">
    <property type="nucleotide sequence ID" value="NZ_JAESIY010000004.1"/>
</dbReference>
<name>A0A937F8B5_9BACT</name>
<keyword evidence="8 9" id="KW-0472">Membrane</keyword>
<comment type="subcellular location">
    <subcellularLocation>
        <location evidence="1">Cell membrane</location>
        <topology evidence="1">Multi-pass membrane protein</topology>
    </subcellularLocation>
</comment>
<keyword evidence="11" id="KW-1185">Reference proteome</keyword>
<dbReference type="InterPro" id="IPR001036">
    <property type="entry name" value="Acrflvin-R"/>
</dbReference>
<feature type="transmembrane region" description="Helical" evidence="9">
    <location>
        <begin position="367"/>
        <end position="389"/>
    </location>
</feature>
<keyword evidence="5" id="KW-1003">Cell membrane</keyword>
<reference evidence="10" key="1">
    <citation type="submission" date="2021-01" db="EMBL/GenBank/DDBJ databases">
        <title>Fulvivirga kasyanovii gen. nov., sp nov., a novel member of the phylum Bacteroidetes isolated from seawater in a mussel farm.</title>
        <authorList>
            <person name="Zhao L.-H."/>
            <person name="Wang Z.-J."/>
        </authorList>
    </citation>
    <scope>NUCLEOTIDE SEQUENCE</scope>
    <source>
        <strain evidence="10">2943</strain>
    </source>
</reference>
<dbReference type="Proteomes" id="UP000659388">
    <property type="component" value="Unassembled WGS sequence"/>
</dbReference>
<dbReference type="PANTHER" id="PTHR32063:SF24">
    <property type="entry name" value="CATION EFFLUX SYSTEM (ACRB_ACRD_ACRF FAMILY)"/>
    <property type="match status" value="1"/>
</dbReference>
<feature type="transmembrane region" description="Helical" evidence="9">
    <location>
        <begin position="341"/>
        <end position="360"/>
    </location>
</feature>
<dbReference type="SUPFAM" id="SSF82693">
    <property type="entry name" value="Multidrug efflux transporter AcrB pore domain, PN1, PN2, PC1 and PC2 subdomains"/>
    <property type="match status" value="3"/>
</dbReference>
<comment type="similarity">
    <text evidence="3">Belongs to the resistance-nodulation-cell division (RND) (TC 2.A.6) family.</text>
</comment>
<keyword evidence="4" id="KW-0813">Transport</keyword>
<dbReference type="InterPro" id="IPR004763">
    <property type="entry name" value="CusA-like"/>
</dbReference>
<dbReference type="PRINTS" id="PR00702">
    <property type="entry name" value="ACRIFLAVINRP"/>
</dbReference>
<dbReference type="SUPFAM" id="SSF56954">
    <property type="entry name" value="Outer membrane efflux proteins (OEP)"/>
    <property type="match status" value="1"/>
</dbReference>
<sequence length="1439" mass="158481">MINSIIQFSIKNKIFIVLLTLSIVGWGLYSLKKIPIDAVPDITNNQVQIITTSQSLAAQEVEQFLTYPVELAMANIPGVTEIRSISRFGLSVVTVVFEEDMGTYLPRQLVAEKINEAKENIGEDLGTPQMGPITTGLGEIYQYSLEVDDEHKKEYSPADLRTIQDWIIKRQLSMIEGVVEISSWGGFIKQYEVAIDPAKLNSYGLTLSQVYDALANNNQNSGGSYIEKGPNLYYIRGRGLAQTYDDIRSIVVEKRSVSPITIGDIATVGEGHAPRYGAATKDGEGETVIGIVMMLKGANSAAVIDRVKERVAEIQSTLPEGVSIKPFLDRTKLVEKTTGTITENLIIGGLIVILALVFLLGTMRSGLIVASVIPLSMLFALGMMNTFGVSANLMSLGALDFGIIVDGAVIIVEFMVVLLIKNSAELQQLTKREKQNKLDTIAINASSRMMNSAIFGQIIILIVFIPILTLTGIEGKTFIPMALTFGFAIIGAMILCLTYVPMVTASSLYSKRINKKTYGDKFMEWMERKYQPIITQSLKIKGLIITIALVALALAAVLFTTLGGEFIPQLDEGDFALETRMSPGTSLEEMTKNTSKLEAILLDSFPEVETVVTKIGAGAVPTDPMPVEGGDVIVSLKEPDEWVSAESKQELAEKMEKALSILPGVAVEFSQPIEMRFNELMTGIKQDIAVKIYGDDLDILQQKGNQAAAIIRQIPGASDVKVEQVTGLPQIIIDYNRKRIAEYGLNIADLNHVVSTAFAGGGSGKIFEGEKRFDLVVRLKQNSRNDIESVKNLYISTNNGSIPLREVAEVSYQEAPAQISRDNTHRRIVIGVNVRNRDTQSLVNDMQTQLRSKLKLPTGYSITFGGEFENLERAQDRLQIVVPIALALIFVILFINLRSAKQTLLIYTAIPFSAVGGIIALWLRGMPFSISAGVGFIALFGVAVLNGLVLISSLNDLKEEGVTDIRERIKQATTSRLRPIFLTAVTDILGFLPMAISSSAGAEVQRPLATVVIGGLFSATLLTLVVLPVLYSWLEKPVKLNKPALATAVIIALAFTSSYSQTLSIEEAQNLATESNPSLKASAIAIEKSNRLQKTAFNPDNTNVFYGVEERSRETGGQEGTESIGLSQQIDFPTAYVSRSKMLKQQTVVQEKAYQVDRAILLKEVNLAYAQWINAWQKVEFYQQLDSLYQNFEKAANIRYETGESSGLERLNAQSKRQEISLLLSSALADETTAFTALNQLLNNRLSEKPSPSTLFMELETKVTDSFADNPFVSYQQQKVTLAEKQLKAQQSQWLPGLKGQYTFQNMNGQNGYYGFQVGLTIPLFFGAQQAKMQASRLEIDRQNMLVQNQKLAWNSALLQAGVNYEQQQKQLKYYQNTGLPLSKQLFEGASLSFTSGDIDYVEYLQSITQASTIKTNWFDALLKYNQSIIEINFLNGSK</sequence>
<evidence type="ECO:0000256" key="8">
    <source>
        <dbReference type="ARBA" id="ARBA00023136"/>
    </source>
</evidence>
<dbReference type="GO" id="GO:0042910">
    <property type="term" value="F:xenobiotic transmembrane transporter activity"/>
    <property type="evidence" value="ECO:0007669"/>
    <property type="project" value="TreeGrafter"/>
</dbReference>
<gene>
    <name evidence="10" type="ORF">JL102_08335</name>
</gene>
<evidence type="ECO:0000256" key="1">
    <source>
        <dbReference type="ARBA" id="ARBA00004651"/>
    </source>
</evidence>
<protein>
    <submittedName>
        <fullName evidence="10">CusA/CzcA family heavy metal efflux RND transporter</fullName>
    </submittedName>
</protein>
<feature type="transmembrane region" description="Helical" evidence="9">
    <location>
        <begin position="929"/>
        <end position="951"/>
    </location>
</feature>
<accession>A0A937F8B5</accession>
<feature type="transmembrane region" description="Helical" evidence="9">
    <location>
        <begin position="1008"/>
        <end position="1031"/>
    </location>
</feature>
<dbReference type="GO" id="GO:0005886">
    <property type="term" value="C:plasma membrane"/>
    <property type="evidence" value="ECO:0007669"/>
    <property type="project" value="UniProtKB-SubCell"/>
</dbReference>
<feature type="transmembrane region" description="Helical" evidence="9">
    <location>
        <begin position="977"/>
        <end position="996"/>
    </location>
</feature>
<evidence type="ECO:0000256" key="9">
    <source>
        <dbReference type="SAM" id="Phobius"/>
    </source>
</evidence>
<dbReference type="Gene3D" id="1.20.1640.10">
    <property type="entry name" value="Multidrug efflux transporter AcrB transmembrane domain"/>
    <property type="match status" value="2"/>
</dbReference>
<keyword evidence="6 9" id="KW-0812">Transmembrane</keyword>
<evidence type="ECO:0000256" key="4">
    <source>
        <dbReference type="ARBA" id="ARBA00022448"/>
    </source>
</evidence>
<dbReference type="SUPFAM" id="SSF82866">
    <property type="entry name" value="Multidrug efflux transporter AcrB transmembrane domain"/>
    <property type="match status" value="2"/>
</dbReference>
<dbReference type="Gene3D" id="1.20.1600.10">
    <property type="entry name" value="Outer membrane efflux proteins (OEP)"/>
    <property type="match status" value="1"/>
</dbReference>
<evidence type="ECO:0000256" key="6">
    <source>
        <dbReference type="ARBA" id="ARBA00022692"/>
    </source>
</evidence>
<dbReference type="Gene3D" id="3.30.70.1320">
    <property type="entry name" value="Multidrug efflux transporter AcrB pore domain like"/>
    <property type="match status" value="1"/>
</dbReference>
<evidence type="ECO:0000313" key="11">
    <source>
        <dbReference type="Proteomes" id="UP000659388"/>
    </source>
</evidence>
<feature type="transmembrane region" description="Helical" evidence="9">
    <location>
        <begin position="12"/>
        <end position="29"/>
    </location>
</feature>
<evidence type="ECO:0000256" key="5">
    <source>
        <dbReference type="ARBA" id="ARBA00022475"/>
    </source>
</evidence>
<feature type="transmembrane region" description="Helical" evidence="9">
    <location>
        <begin position="479"/>
        <end position="502"/>
    </location>
</feature>
<feature type="transmembrane region" description="Helical" evidence="9">
    <location>
        <begin position="401"/>
        <end position="420"/>
    </location>
</feature>
<dbReference type="Pfam" id="PF02321">
    <property type="entry name" value="OEP"/>
    <property type="match status" value="1"/>
</dbReference>
<dbReference type="SUPFAM" id="SSF82714">
    <property type="entry name" value="Multidrug efflux transporter AcrB TolC docking domain, DN and DC subdomains"/>
    <property type="match status" value="2"/>
</dbReference>
<evidence type="ECO:0000256" key="3">
    <source>
        <dbReference type="ARBA" id="ARBA00010942"/>
    </source>
</evidence>
<dbReference type="Gene3D" id="3.30.2090.10">
    <property type="entry name" value="Multidrug efflux transporter AcrB TolC docking domain, DN and DC subdomains"/>
    <property type="match status" value="2"/>
</dbReference>
<proteinExistence type="inferred from homology"/>
<dbReference type="EMBL" id="JAESIY010000004">
    <property type="protein sequence ID" value="MBL3656134.1"/>
    <property type="molecule type" value="Genomic_DNA"/>
</dbReference>
<comment type="similarity">
    <text evidence="2">Belongs to the outer membrane factor (OMF) (TC 1.B.17) family.</text>
</comment>
<dbReference type="GO" id="GO:0008324">
    <property type="term" value="F:monoatomic cation transmembrane transporter activity"/>
    <property type="evidence" value="ECO:0007669"/>
    <property type="project" value="InterPro"/>
</dbReference>
<feature type="transmembrane region" description="Helical" evidence="9">
    <location>
        <begin position="878"/>
        <end position="897"/>
    </location>
</feature>